<feature type="binding site" evidence="1">
    <location>
        <position position="348"/>
    </location>
    <ligand>
        <name>D-glucosamine</name>
        <dbReference type="ChEBI" id="CHEBI:58723"/>
    </ligand>
</feature>
<feature type="region of interest" description="Disordered" evidence="2">
    <location>
        <begin position="370"/>
        <end position="392"/>
    </location>
</feature>
<protein>
    <recommendedName>
        <fullName evidence="1">Glucosamine kinase</fullName>
        <shortName evidence="1">GlcN kinase</shortName>
        <shortName evidence="1">GlcNK</shortName>
        <ecNumber evidence="1">2.7.1.8</ecNumber>
    </recommendedName>
</protein>
<sequence length="392" mass="41162">MNSLLGGERPEIAGRTLSVAPSGEVRVGGARPAAGDGISRALARLVDPTVATDAAERAIAVDQTNTSVIVDERLVVKVVGRWAAADRAAHLLERLAEAGSTDVAGYAGRVDWGHPTLGTSTLAIVTEYLPGAQDGWDWAVDDVVAMLGGAGAEPSFPAMLGATVARLHDVLGADAVASPDSAPSERAARAFAALDAALEATDRSTGPTAARLANRAEALRRDIRSLDAAAPGLAFDLHGDLHVGQVLRSSGTPPRYTVIDFDGDPQLDASERGRSDAAARDVAHLLVSLDLVAAVAQKRLGRAEPAAFAWADRARDALLGSYRATLVRGDLFDPALVPGLEAEQLAAELTYADRFLPRWRYAPDAAITHRYPSTDELPEDPWTPPPFEPTST</sequence>
<keyword evidence="1" id="KW-0067">ATP-binding</keyword>
<evidence type="ECO:0000313" key="4">
    <source>
        <dbReference type="Proteomes" id="UP000480122"/>
    </source>
</evidence>
<name>A0A7C9HFM7_9MICO</name>
<dbReference type="AlphaFoldDB" id="A0A7C9HFM7"/>
<dbReference type="EMBL" id="WODA01000002">
    <property type="protein sequence ID" value="MUN05701.1"/>
    <property type="molecule type" value="Genomic_DNA"/>
</dbReference>
<feature type="binding site" evidence="1">
    <location>
        <position position="262"/>
    </location>
    <ligand>
        <name>Mg(2+)</name>
        <dbReference type="ChEBI" id="CHEBI:18420"/>
        <label>2</label>
    </ligand>
</feature>
<feature type="binding site" evidence="1">
    <location>
        <position position="260"/>
    </location>
    <ligand>
        <name>Mg(2+)</name>
        <dbReference type="ChEBI" id="CHEBI:18420"/>
        <label>1</label>
    </ligand>
</feature>
<proteinExistence type="inferred from homology"/>
<comment type="cofactor">
    <cofactor evidence="1">
        <name>Mg(2+)</name>
        <dbReference type="ChEBI" id="CHEBI:18420"/>
    </cofactor>
    <text evidence="1">Binds 2 Mg(2+) ions per subunit.</text>
</comment>
<feature type="binding site" evidence="1">
    <location>
        <position position="77"/>
    </location>
    <ligand>
        <name>ATP</name>
        <dbReference type="ChEBI" id="CHEBI:30616"/>
    </ligand>
</feature>
<comment type="caution">
    <text evidence="3">The sequence shown here is derived from an EMBL/GenBank/DDBJ whole genome shotgun (WGS) entry which is preliminary data.</text>
</comment>
<keyword evidence="1" id="KW-0547">Nucleotide-binding</keyword>
<dbReference type="EC" id="2.7.1.8" evidence="1"/>
<dbReference type="GO" id="GO:0000287">
    <property type="term" value="F:magnesium ion binding"/>
    <property type="evidence" value="ECO:0007669"/>
    <property type="project" value="UniProtKB-UniRule"/>
</dbReference>
<organism evidence="3 4">
    <name type="scientific">Agromyces luteolus</name>
    <dbReference type="NCBI Taxonomy" id="88373"/>
    <lineage>
        <taxon>Bacteria</taxon>
        <taxon>Bacillati</taxon>
        <taxon>Actinomycetota</taxon>
        <taxon>Actinomycetes</taxon>
        <taxon>Micrococcales</taxon>
        <taxon>Microbacteriaceae</taxon>
        <taxon>Agromyces</taxon>
    </lineage>
</organism>
<comment type="caution">
    <text evidence="1">Lacks conserved residue(s) required for the propagation of feature annotation.</text>
</comment>
<keyword evidence="1" id="KW-0460">Magnesium</keyword>
<reference evidence="3 4" key="1">
    <citation type="submission" date="2019-11" db="EMBL/GenBank/DDBJ databases">
        <title>Agromyces kandeliae sp. nov., isolated from mangrove soil.</title>
        <authorList>
            <person name="Wang R."/>
        </authorList>
    </citation>
    <scope>NUCLEOTIDE SEQUENCE [LARGE SCALE GENOMIC DNA]</scope>
    <source>
        <strain evidence="3 4">JCM 11431</strain>
    </source>
</reference>
<feature type="binding site" evidence="1">
    <location>
        <position position="245"/>
    </location>
    <ligand>
        <name>Mg(2+)</name>
        <dbReference type="ChEBI" id="CHEBI:18420"/>
        <label>1</label>
    </ligand>
</feature>
<comment type="similarity">
    <text evidence="1">Belongs to the actinobacterial glucosamine kinase family.</text>
</comment>
<keyword evidence="1" id="KW-0479">Metal-binding</keyword>
<comment type="catalytic activity">
    <reaction evidence="1">
        <text>D-glucosamine + ATP = D-glucosamine 6-phosphate + ADP + H(+)</text>
        <dbReference type="Rhea" id="RHEA:10948"/>
        <dbReference type="ChEBI" id="CHEBI:15378"/>
        <dbReference type="ChEBI" id="CHEBI:30616"/>
        <dbReference type="ChEBI" id="CHEBI:58723"/>
        <dbReference type="ChEBI" id="CHEBI:58725"/>
        <dbReference type="ChEBI" id="CHEBI:456216"/>
        <dbReference type="EC" id="2.7.1.8"/>
    </reaction>
</comment>
<comment type="function">
    <text evidence="1">Catalyzes the ATP-dependent phosphorylation of D-glucosamine (GlcN) to D-glucosamine 6-phosphate. May be involved in the phosphorylation of acquired extracellular GlcN derived from the hydrolysis of chitosan, i.e., in the incorporation of exogenous GlcN into the bacterial GlcNAc metabolism.</text>
</comment>
<dbReference type="GO" id="GO:0047931">
    <property type="term" value="F:glucosamine kinase activity"/>
    <property type="evidence" value="ECO:0007669"/>
    <property type="project" value="UniProtKB-UniRule"/>
</dbReference>
<dbReference type="RefSeq" id="WP_155840352.1">
    <property type="nucleotide sequence ID" value="NZ_BAAAIA010000009.1"/>
</dbReference>
<dbReference type="Proteomes" id="UP000480122">
    <property type="component" value="Unassembled WGS sequence"/>
</dbReference>
<accession>A0A7C9HFM7</accession>
<keyword evidence="1" id="KW-0418">Kinase</keyword>
<feature type="binding site" evidence="1">
    <location>
        <position position="240"/>
    </location>
    <ligand>
        <name>D-glucosamine</name>
        <dbReference type="ChEBI" id="CHEBI:58723"/>
    </ligand>
</feature>
<feature type="binding site" evidence="1">
    <location>
        <position position="134"/>
    </location>
    <ligand>
        <name>ATP</name>
        <dbReference type="ChEBI" id="CHEBI:30616"/>
    </ligand>
</feature>
<keyword evidence="1" id="KW-0119">Carbohydrate metabolism</keyword>
<dbReference type="Gene3D" id="3.90.1200.10">
    <property type="match status" value="1"/>
</dbReference>
<gene>
    <name evidence="3" type="ORF">GLX25_01020</name>
</gene>
<evidence type="ECO:0000256" key="1">
    <source>
        <dbReference type="HAMAP-Rule" id="MF_02218"/>
    </source>
</evidence>
<evidence type="ECO:0000256" key="2">
    <source>
        <dbReference type="SAM" id="MobiDB-lite"/>
    </source>
</evidence>
<keyword evidence="1 3" id="KW-0808">Transferase</keyword>
<dbReference type="OrthoDB" id="3787729at2"/>
<dbReference type="GO" id="GO:0005524">
    <property type="term" value="F:ATP binding"/>
    <property type="evidence" value="ECO:0007669"/>
    <property type="project" value="UniProtKB-KW"/>
</dbReference>
<comment type="subunit">
    <text evidence="1">Monomer.</text>
</comment>
<feature type="compositionally biased region" description="Pro residues" evidence="2">
    <location>
        <begin position="381"/>
        <end position="392"/>
    </location>
</feature>
<keyword evidence="4" id="KW-1185">Reference proteome</keyword>
<dbReference type="InterPro" id="IPR043674">
    <property type="entry name" value="GlcN_kinase"/>
</dbReference>
<dbReference type="GO" id="GO:0005975">
    <property type="term" value="P:carbohydrate metabolic process"/>
    <property type="evidence" value="ECO:0007669"/>
    <property type="project" value="UniProtKB-UniRule"/>
</dbReference>
<dbReference type="InterPro" id="IPR011009">
    <property type="entry name" value="Kinase-like_dom_sf"/>
</dbReference>
<dbReference type="HAMAP" id="MF_02218">
    <property type="entry name" value="GlcN_kinase"/>
    <property type="match status" value="1"/>
</dbReference>
<evidence type="ECO:0000313" key="3">
    <source>
        <dbReference type="EMBL" id="MUN05701.1"/>
    </source>
</evidence>
<feature type="binding site" evidence="1">
    <location>
        <position position="260"/>
    </location>
    <ligand>
        <name>Mg(2+)</name>
        <dbReference type="ChEBI" id="CHEBI:18420"/>
        <label>2</label>
    </ligand>
</feature>
<dbReference type="SUPFAM" id="SSF56112">
    <property type="entry name" value="Protein kinase-like (PK-like)"/>
    <property type="match status" value="1"/>
</dbReference>